<comment type="caution">
    <text evidence="1">The sequence shown here is derived from an EMBL/GenBank/DDBJ whole genome shotgun (WGS) entry which is preliminary data.</text>
</comment>
<keyword evidence="2" id="KW-1185">Reference proteome</keyword>
<dbReference type="Proteomes" id="UP000600588">
    <property type="component" value="Unassembled WGS sequence"/>
</dbReference>
<dbReference type="AlphaFoldDB" id="A0A8J6UC86"/>
<protein>
    <submittedName>
        <fullName evidence="1">Uncharacterized protein</fullName>
    </submittedName>
</protein>
<proteinExistence type="predicted"/>
<dbReference type="EMBL" id="JACVXB010000003">
    <property type="protein sequence ID" value="MBD0832094.1"/>
    <property type="molecule type" value="Genomic_DNA"/>
</dbReference>
<reference evidence="1 2" key="1">
    <citation type="submission" date="2020-09" db="EMBL/GenBank/DDBJ databases">
        <title>TT11 complete genome.</title>
        <authorList>
            <person name="Wu Z."/>
        </authorList>
    </citation>
    <scope>NUCLEOTIDE SEQUENCE [LARGE SCALE GENOMIC DNA]</scope>
    <source>
        <strain evidence="1 2">TT11</strain>
    </source>
</reference>
<name>A0A8J6UC86_9FLAO</name>
<gene>
    <name evidence="1" type="ORF">ICJ83_08120</name>
</gene>
<evidence type="ECO:0000313" key="1">
    <source>
        <dbReference type="EMBL" id="MBD0832094.1"/>
    </source>
</evidence>
<dbReference type="RefSeq" id="WP_188229888.1">
    <property type="nucleotide sequence ID" value="NZ_JACVXB010000003.1"/>
</dbReference>
<evidence type="ECO:0000313" key="2">
    <source>
        <dbReference type="Proteomes" id="UP000600588"/>
    </source>
</evidence>
<organism evidence="1 2">
    <name type="scientific">Aestuariibaculum sediminum</name>
    <dbReference type="NCBI Taxonomy" id="2770637"/>
    <lineage>
        <taxon>Bacteria</taxon>
        <taxon>Pseudomonadati</taxon>
        <taxon>Bacteroidota</taxon>
        <taxon>Flavobacteriia</taxon>
        <taxon>Flavobacteriales</taxon>
        <taxon>Flavobacteriaceae</taxon>
    </lineage>
</organism>
<accession>A0A8J6UC86</accession>
<sequence>MFNLKYSIMEATLKYKFNRKSKNHIDWLLNVIKSEKYYLTDSYIVRLDKAS</sequence>